<reference evidence="2" key="1">
    <citation type="journal article" date="2022" name="bioRxiv">
        <title>Sequencing and chromosome-scale assembly of the giantPleurodeles waltlgenome.</title>
        <authorList>
            <person name="Brown T."/>
            <person name="Elewa A."/>
            <person name="Iarovenko S."/>
            <person name="Subramanian E."/>
            <person name="Araus A.J."/>
            <person name="Petzold A."/>
            <person name="Susuki M."/>
            <person name="Suzuki K.-i.T."/>
            <person name="Hayashi T."/>
            <person name="Toyoda A."/>
            <person name="Oliveira C."/>
            <person name="Osipova E."/>
            <person name="Leigh N.D."/>
            <person name="Simon A."/>
            <person name="Yun M.H."/>
        </authorList>
    </citation>
    <scope>NUCLEOTIDE SEQUENCE</scope>
    <source>
        <strain evidence="2">20211129_DDA</strain>
        <tissue evidence="2">Liver</tissue>
    </source>
</reference>
<evidence type="ECO:0000256" key="1">
    <source>
        <dbReference type="SAM" id="SignalP"/>
    </source>
</evidence>
<protein>
    <submittedName>
        <fullName evidence="2">Uncharacterized protein</fullName>
    </submittedName>
</protein>
<feature type="signal peptide" evidence="1">
    <location>
        <begin position="1"/>
        <end position="35"/>
    </location>
</feature>
<evidence type="ECO:0000313" key="3">
    <source>
        <dbReference type="Proteomes" id="UP001066276"/>
    </source>
</evidence>
<dbReference type="AlphaFoldDB" id="A0AAV7P6J5"/>
<accession>A0AAV7P6J5</accession>
<keyword evidence="3" id="KW-1185">Reference proteome</keyword>
<comment type="caution">
    <text evidence="2">The sequence shown here is derived from an EMBL/GenBank/DDBJ whole genome shotgun (WGS) entry which is preliminary data.</text>
</comment>
<dbReference type="Proteomes" id="UP001066276">
    <property type="component" value="Chromosome 7"/>
</dbReference>
<sequence>MAGFKLRAWIVARGCRTTPHSLMFRFVLLLSPLVAKVSEPLAPFNEWCGGPHLHGTFVSFSRRPRLQQVHCSVAAAILGRGSREVVGGSFSDPRSLLWQDLSFGPGLWSESTTLRVQLHWSQATPPRLVDYVIVRAAVDGINVETVINGRMTLTTAVIDEAVFDGIVLVNGQSTVGQEEGL</sequence>
<name>A0AAV7P6J5_PLEWA</name>
<dbReference type="EMBL" id="JANPWB010000011">
    <property type="protein sequence ID" value="KAJ1122882.1"/>
    <property type="molecule type" value="Genomic_DNA"/>
</dbReference>
<keyword evidence="1" id="KW-0732">Signal</keyword>
<evidence type="ECO:0000313" key="2">
    <source>
        <dbReference type="EMBL" id="KAJ1122882.1"/>
    </source>
</evidence>
<gene>
    <name evidence="2" type="ORF">NDU88_001355</name>
</gene>
<organism evidence="2 3">
    <name type="scientific">Pleurodeles waltl</name>
    <name type="common">Iberian ribbed newt</name>
    <dbReference type="NCBI Taxonomy" id="8319"/>
    <lineage>
        <taxon>Eukaryota</taxon>
        <taxon>Metazoa</taxon>
        <taxon>Chordata</taxon>
        <taxon>Craniata</taxon>
        <taxon>Vertebrata</taxon>
        <taxon>Euteleostomi</taxon>
        <taxon>Amphibia</taxon>
        <taxon>Batrachia</taxon>
        <taxon>Caudata</taxon>
        <taxon>Salamandroidea</taxon>
        <taxon>Salamandridae</taxon>
        <taxon>Pleurodelinae</taxon>
        <taxon>Pleurodeles</taxon>
    </lineage>
</organism>
<feature type="chain" id="PRO_5043709235" evidence="1">
    <location>
        <begin position="36"/>
        <end position="181"/>
    </location>
</feature>
<proteinExistence type="predicted"/>